<dbReference type="GO" id="GO:0005576">
    <property type="term" value="C:extracellular region"/>
    <property type="evidence" value="ECO:0007669"/>
    <property type="project" value="InterPro"/>
</dbReference>
<proteinExistence type="predicted"/>
<dbReference type="GO" id="GO:0003950">
    <property type="term" value="F:NAD+ poly-ADP-ribosyltransferase activity"/>
    <property type="evidence" value="ECO:0007669"/>
    <property type="project" value="InterPro"/>
</dbReference>
<accession>A0A1B8HRQ2</accession>
<dbReference type="SUPFAM" id="SSF56399">
    <property type="entry name" value="ADP-ribosylation"/>
    <property type="match status" value="1"/>
</dbReference>
<keyword evidence="2" id="KW-1185">Reference proteome</keyword>
<gene>
    <name evidence="1" type="ORF">AYY18_17255</name>
</gene>
<organism evidence="1 2">
    <name type="scientific">Morganella psychrotolerans</name>
    <dbReference type="NCBI Taxonomy" id="368603"/>
    <lineage>
        <taxon>Bacteria</taxon>
        <taxon>Pseudomonadati</taxon>
        <taxon>Pseudomonadota</taxon>
        <taxon>Gammaproteobacteria</taxon>
        <taxon>Enterobacterales</taxon>
        <taxon>Morganellaceae</taxon>
        <taxon>Morganella</taxon>
    </lineage>
</organism>
<name>A0A1B8HRQ2_9GAMM</name>
<dbReference type="PRINTS" id="PR01395">
    <property type="entry name" value="BORPETOXINA"/>
</dbReference>
<dbReference type="Proteomes" id="UP000092377">
    <property type="component" value="Unassembled WGS sequence"/>
</dbReference>
<evidence type="ECO:0000313" key="2">
    <source>
        <dbReference type="Proteomes" id="UP000092377"/>
    </source>
</evidence>
<dbReference type="Pfam" id="PF02917">
    <property type="entry name" value="Pertussis_S1"/>
    <property type="match status" value="1"/>
</dbReference>
<dbReference type="AlphaFoldDB" id="A0A1B8HRQ2"/>
<evidence type="ECO:0000313" key="1">
    <source>
        <dbReference type="EMBL" id="OBU12098.1"/>
    </source>
</evidence>
<protein>
    <submittedName>
        <fullName evidence="1">Uncharacterized protein</fullName>
    </submittedName>
</protein>
<dbReference type="EMBL" id="LZEY01000009">
    <property type="protein sequence ID" value="OBU12098.1"/>
    <property type="molecule type" value="Genomic_DNA"/>
</dbReference>
<reference evidence="2" key="1">
    <citation type="submission" date="2016-06" db="EMBL/GenBank/DDBJ databases">
        <authorList>
            <person name="Butler K."/>
        </authorList>
    </citation>
    <scope>NUCLEOTIDE SEQUENCE [LARGE SCALE GENOMIC DNA]</scope>
    <source>
        <strain evidence="2">GCSL-Mp20</strain>
    </source>
</reference>
<comment type="caution">
    <text evidence="1">The sequence shown here is derived from an EMBL/GenBank/DDBJ whole genome shotgun (WGS) entry which is preliminary data.</text>
</comment>
<dbReference type="Gene3D" id="3.90.210.10">
    <property type="entry name" value="Heat-Labile Enterotoxin, subunit A"/>
    <property type="match status" value="1"/>
</dbReference>
<dbReference type="InterPro" id="IPR003898">
    <property type="entry name" value="Borpert_toxA"/>
</dbReference>
<sequence>MRFVNRALSENIRGFRYYMYDIRADDNFYYLSNIVHDIYDRNYRRRMGDDLRATLGTEIEYTAYRQIPPSQIRGVNTYYYDDQGMLITEYTENRNYVDLNTEANNGDSFPTDWINRVPGVSTSFILIENEPVRASQSPDYYLASVILFSVTIFEYFSNLFHCCHK</sequence>